<accession>A0A4R4E116</accession>
<dbReference type="PROSITE" id="PS00927">
    <property type="entry name" value="TREHALASE_1"/>
    <property type="match status" value="1"/>
</dbReference>
<protein>
    <submittedName>
        <fullName evidence="4">Alpha,alpha-trehalase TreA</fullName>
    </submittedName>
</protein>
<reference evidence="4 5" key="1">
    <citation type="submission" date="2019-03" db="EMBL/GenBank/DDBJ databases">
        <authorList>
            <person name="Kim M.K.M."/>
        </authorList>
    </citation>
    <scope>NUCLEOTIDE SEQUENCE [LARGE SCALE GENOMIC DNA]</scope>
    <source>
        <strain evidence="4 5">17J68-15</strain>
    </source>
</reference>
<dbReference type="OrthoDB" id="106887at2"/>
<dbReference type="Gene3D" id="1.50.10.10">
    <property type="match status" value="1"/>
</dbReference>
<organism evidence="4 5">
    <name type="scientific">Flaviaesturariibacter aridisoli</name>
    <dbReference type="NCBI Taxonomy" id="2545761"/>
    <lineage>
        <taxon>Bacteria</taxon>
        <taxon>Pseudomonadati</taxon>
        <taxon>Bacteroidota</taxon>
        <taxon>Chitinophagia</taxon>
        <taxon>Chitinophagales</taxon>
        <taxon>Chitinophagaceae</taxon>
        <taxon>Flaviaestuariibacter</taxon>
    </lineage>
</organism>
<dbReference type="GO" id="GO:0005993">
    <property type="term" value="P:trehalose catabolic process"/>
    <property type="evidence" value="ECO:0007669"/>
    <property type="project" value="TreeGrafter"/>
</dbReference>
<evidence type="ECO:0000256" key="3">
    <source>
        <dbReference type="SAM" id="SignalP"/>
    </source>
</evidence>
<feature type="chain" id="PRO_5020457221" evidence="3">
    <location>
        <begin position="16"/>
        <end position="512"/>
    </location>
</feature>
<dbReference type="NCBIfam" id="NF009774">
    <property type="entry name" value="PRK13271.1"/>
    <property type="match status" value="1"/>
</dbReference>
<keyword evidence="5" id="KW-1185">Reference proteome</keyword>
<dbReference type="PANTHER" id="PTHR23403:SF1">
    <property type="entry name" value="TREHALASE"/>
    <property type="match status" value="1"/>
</dbReference>
<keyword evidence="2" id="KW-0326">Glycosidase</keyword>
<dbReference type="InterPro" id="IPR008928">
    <property type="entry name" value="6-hairpin_glycosidase_sf"/>
</dbReference>
<dbReference type="RefSeq" id="WP_131851424.1">
    <property type="nucleotide sequence ID" value="NZ_SKFH01000008.1"/>
</dbReference>
<sequence length="512" mass="58876">MRFLLLLLLPLTLMAQNKETPDQLYGALFFDVQQSGLFADSKTFVDALPKRAPADIRRDYEAVRNNPAIRFSLERFVEENFHLPQKPLSDYESTESDVEVHINRLWHVLHRRADTAAVGSSLLPLPHSYVVPGGRFREIYYWDSYFTMLGLRESGEDSVIEHMVRNFAWLIDSYGHIPNGNRSYYLSRSQPPFFSLMVELLAGIRGDRIYTDLLPQLYKEWRYWMDSTADTKHVVRMRDGSLLNRYWDERDIPRQEAWTEDVKTAAHFPEAQRPRVYRELRSAAESGWDFSSRWFSDGKTLETIHTTELGPVDLNCLLVHLEQTIAKAMRLKGLNDSARRFEAHAAARSRAIRTFCWSPQRGWYMDFDTRTKRAGHVPTLAGLFPFFLGIADKGQMRAAKKLLQTQFLKPGGVVTTLRYTGQQWDAPNGWAPLQWVTVAGLERYGEKALARNIAGRWVALNLRVFRQTGKLTEKYDVVHANKPGGGGEYPAQDGFGWTNGVLLALMKKYSLD</sequence>
<evidence type="ECO:0000313" key="4">
    <source>
        <dbReference type="EMBL" id="TCZ73079.1"/>
    </source>
</evidence>
<evidence type="ECO:0000256" key="1">
    <source>
        <dbReference type="ARBA" id="ARBA00022801"/>
    </source>
</evidence>
<dbReference type="InterPro" id="IPR001661">
    <property type="entry name" value="Glyco_hydro_37"/>
</dbReference>
<feature type="signal peptide" evidence="3">
    <location>
        <begin position="1"/>
        <end position="15"/>
    </location>
</feature>
<proteinExistence type="predicted"/>
<dbReference type="SUPFAM" id="SSF48208">
    <property type="entry name" value="Six-hairpin glycosidases"/>
    <property type="match status" value="1"/>
</dbReference>
<dbReference type="EMBL" id="SKFH01000008">
    <property type="protein sequence ID" value="TCZ73079.1"/>
    <property type="molecule type" value="Genomic_DNA"/>
</dbReference>
<comment type="caution">
    <text evidence="4">The sequence shown here is derived from an EMBL/GenBank/DDBJ whole genome shotgun (WGS) entry which is preliminary data.</text>
</comment>
<dbReference type="Proteomes" id="UP000295164">
    <property type="component" value="Unassembled WGS sequence"/>
</dbReference>
<dbReference type="GO" id="GO:0004555">
    <property type="term" value="F:alpha,alpha-trehalase activity"/>
    <property type="evidence" value="ECO:0007669"/>
    <property type="project" value="InterPro"/>
</dbReference>
<evidence type="ECO:0000256" key="2">
    <source>
        <dbReference type="ARBA" id="ARBA00023295"/>
    </source>
</evidence>
<dbReference type="Pfam" id="PF01204">
    <property type="entry name" value="Trehalase"/>
    <property type="match status" value="1"/>
</dbReference>
<evidence type="ECO:0000313" key="5">
    <source>
        <dbReference type="Proteomes" id="UP000295164"/>
    </source>
</evidence>
<keyword evidence="1" id="KW-0378">Hydrolase</keyword>
<keyword evidence="3" id="KW-0732">Signal</keyword>
<dbReference type="AlphaFoldDB" id="A0A4R4E116"/>
<dbReference type="InterPro" id="IPR018232">
    <property type="entry name" value="Glyco_hydro_37_CS"/>
</dbReference>
<dbReference type="NCBIfam" id="NF009773">
    <property type="entry name" value="PRK13270.1"/>
    <property type="match status" value="1"/>
</dbReference>
<dbReference type="InterPro" id="IPR012341">
    <property type="entry name" value="6hp_glycosidase-like_sf"/>
</dbReference>
<gene>
    <name evidence="4" type="primary">treA</name>
    <name evidence="4" type="ORF">E0486_06920</name>
</gene>
<name>A0A4R4E116_9BACT</name>
<dbReference type="PROSITE" id="PS00928">
    <property type="entry name" value="TREHALASE_2"/>
    <property type="match status" value="1"/>
</dbReference>
<dbReference type="PRINTS" id="PR00744">
    <property type="entry name" value="GLHYDRLASE37"/>
</dbReference>
<dbReference type="PANTHER" id="PTHR23403">
    <property type="entry name" value="TREHALASE"/>
    <property type="match status" value="1"/>
</dbReference>